<sequence>MSQSRESQDALTPLVNSEDALTTSYTHGPPTTDGRPKQQQPAATASKRLVSLDGLRGLAVVFMILVNYQGTDPYRLLAHADWFGFRAIADQVFPLFLFVAGVAIAFTYKKERSVVKRPLVAKMLKRFVLLFCIGLFLNGFPFTRPGLVQSWRIMGVLQRAAICYIGTTVIYIVGGHSTYGIYYIYPTVIVAVWTCLTFLVYNPACQTRGDLSKQCCTETMFDSALLGAHSYGPFDPEGTLSTLPALLTSWSGLLVGIHIGNQPDRYKLIVRWIVIAAVLSCLAWVLNNWIPIGKPLWTPTFMMLTTALSMTLFATSIYVYDIQNMMVATTRIQHLYSSVLYAFVACGRNSTVIYIVSSLVSSTLRTIKLTSGVSLYQAMQNTMFSSWLPQGLSSLALSLFWTLVLVLPIGIVMDYHRIYIKL</sequence>
<organism evidence="4 5">
    <name type="scientific">Mortierella isabellina</name>
    <name type="common">Filamentous fungus</name>
    <name type="synonym">Umbelopsis isabellina</name>
    <dbReference type="NCBI Taxonomy" id="91625"/>
    <lineage>
        <taxon>Eukaryota</taxon>
        <taxon>Fungi</taxon>
        <taxon>Fungi incertae sedis</taxon>
        <taxon>Mucoromycota</taxon>
        <taxon>Mucoromycotina</taxon>
        <taxon>Umbelopsidomycetes</taxon>
        <taxon>Umbelopsidales</taxon>
        <taxon>Umbelopsidaceae</taxon>
        <taxon>Umbelopsis</taxon>
    </lineage>
</organism>
<reference evidence="4" key="1">
    <citation type="submission" date="2020-12" db="EMBL/GenBank/DDBJ databases">
        <title>Metabolic potential, ecology and presence of endohyphal bacteria is reflected in genomic diversity of Mucoromycotina.</title>
        <authorList>
            <person name="Muszewska A."/>
            <person name="Okrasinska A."/>
            <person name="Steczkiewicz K."/>
            <person name="Drgas O."/>
            <person name="Orlowska M."/>
            <person name="Perlinska-Lenart U."/>
            <person name="Aleksandrzak-Piekarczyk T."/>
            <person name="Szatraj K."/>
            <person name="Zielenkiewicz U."/>
            <person name="Pilsyk S."/>
            <person name="Malc E."/>
            <person name="Mieczkowski P."/>
            <person name="Kruszewska J.S."/>
            <person name="Biernat P."/>
            <person name="Pawlowska J."/>
        </authorList>
    </citation>
    <scope>NUCLEOTIDE SEQUENCE</scope>
    <source>
        <strain evidence="4">WA0000067209</strain>
    </source>
</reference>
<dbReference type="InterPro" id="IPR012429">
    <property type="entry name" value="HGSNAT_cat"/>
</dbReference>
<dbReference type="PANTHER" id="PTHR31061">
    <property type="entry name" value="LD22376P"/>
    <property type="match status" value="1"/>
</dbReference>
<evidence type="ECO:0000313" key="5">
    <source>
        <dbReference type="Proteomes" id="UP000654370"/>
    </source>
</evidence>
<feature type="transmembrane region" description="Helical" evidence="2">
    <location>
        <begin position="296"/>
        <end position="319"/>
    </location>
</feature>
<keyword evidence="5" id="KW-1185">Reference proteome</keyword>
<keyword evidence="2" id="KW-0812">Transmembrane</keyword>
<evidence type="ECO:0000313" key="4">
    <source>
        <dbReference type="EMBL" id="KAG2171970.1"/>
    </source>
</evidence>
<dbReference type="EMBL" id="JAEPQZ010000018">
    <property type="protein sequence ID" value="KAG2171970.1"/>
    <property type="molecule type" value="Genomic_DNA"/>
</dbReference>
<dbReference type="Proteomes" id="UP000654370">
    <property type="component" value="Unassembled WGS sequence"/>
</dbReference>
<keyword evidence="2" id="KW-0472">Membrane</keyword>
<feature type="domain" description="Heparan-alpha-glucosaminide N-acetyltransferase catalytic" evidence="3">
    <location>
        <begin position="48"/>
        <end position="178"/>
    </location>
</feature>
<feature type="transmembrane region" description="Helical" evidence="2">
    <location>
        <begin position="127"/>
        <end position="144"/>
    </location>
</feature>
<keyword evidence="2" id="KW-1133">Transmembrane helix</keyword>
<dbReference type="AlphaFoldDB" id="A0A8H7PE30"/>
<feature type="transmembrane region" description="Helical" evidence="2">
    <location>
        <begin position="269"/>
        <end position="290"/>
    </location>
</feature>
<evidence type="ECO:0000256" key="2">
    <source>
        <dbReference type="SAM" id="Phobius"/>
    </source>
</evidence>
<name>A0A8H7PE30_MORIS</name>
<feature type="transmembrane region" description="Helical" evidence="2">
    <location>
        <begin position="392"/>
        <end position="413"/>
    </location>
</feature>
<feature type="transmembrane region" description="Helical" evidence="2">
    <location>
        <begin position="88"/>
        <end position="106"/>
    </location>
</feature>
<gene>
    <name evidence="4" type="ORF">INT43_001446</name>
</gene>
<comment type="caution">
    <text evidence="4">The sequence shown here is derived from an EMBL/GenBank/DDBJ whole genome shotgun (WGS) entry which is preliminary data.</text>
</comment>
<dbReference type="PANTHER" id="PTHR31061:SF24">
    <property type="entry name" value="LD22376P"/>
    <property type="match status" value="1"/>
</dbReference>
<feature type="transmembrane region" description="Helical" evidence="2">
    <location>
        <begin position="49"/>
        <end position="68"/>
    </location>
</feature>
<evidence type="ECO:0000259" key="3">
    <source>
        <dbReference type="Pfam" id="PF07786"/>
    </source>
</evidence>
<feature type="transmembrane region" description="Helical" evidence="2">
    <location>
        <begin position="239"/>
        <end position="257"/>
    </location>
</feature>
<feature type="transmembrane region" description="Helical" evidence="2">
    <location>
        <begin position="156"/>
        <end position="174"/>
    </location>
</feature>
<feature type="transmembrane region" description="Helical" evidence="2">
    <location>
        <begin position="339"/>
        <end position="360"/>
    </location>
</feature>
<dbReference type="Pfam" id="PF07786">
    <property type="entry name" value="HGSNAT_cat"/>
    <property type="match status" value="1"/>
</dbReference>
<protein>
    <recommendedName>
        <fullName evidence="3">Heparan-alpha-glucosaminide N-acetyltransferase catalytic domain-containing protein</fullName>
    </recommendedName>
</protein>
<proteinExistence type="predicted"/>
<feature type="transmembrane region" description="Helical" evidence="2">
    <location>
        <begin position="181"/>
        <end position="201"/>
    </location>
</feature>
<dbReference type="OrthoDB" id="2149840at2759"/>
<evidence type="ECO:0000256" key="1">
    <source>
        <dbReference type="SAM" id="MobiDB-lite"/>
    </source>
</evidence>
<accession>A0A8H7PE30</accession>
<feature type="region of interest" description="Disordered" evidence="1">
    <location>
        <begin position="1"/>
        <end position="43"/>
    </location>
</feature>